<comment type="subcellular location">
    <subcellularLocation>
        <location evidence="1">Cell membrane</location>
        <topology evidence="1">Multi-pass membrane protein</topology>
    </subcellularLocation>
</comment>
<reference evidence="7" key="1">
    <citation type="submission" date="2020-02" db="EMBL/GenBank/DDBJ databases">
        <authorList>
            <person name="Meier V. D."/>
        </authorList>
    </citation>
    <scope>NUCLEOTIDE SEQUENCE</scope>
    <source>
        <strain evidence="7">AVDCRST_MAG41</strain>
    </source>
</reference>
<feature type="transmembrane region" description="Helical" evidence="6">
    <location>
        <begin position="6"/>
        <end position="30"/>
    </location>
</feature>
<keyword evidence="2" id="KW-1003">Cell membrane</keyword>
<evidence type="ECO:0000256" key="4">
    <source>
        <dbReference type="ARBA" id="ARBA00022989"/>
    </source>
</evidence>
<keyword evidence="5 6" id="KW-0472">Membrane</keyword>
<feature type="transmembrane region" description="Helical" evidence="6">
    <location>
        <begin position="42"/>
        <end position="64"/>
    </location>
</feature>
<evidence type="ECO:0000256" key="1">
    <source>
        <dbReference type="ARBA" id="ARBA00004651"/>
    </source>
</evidence>
<name>A0A6J4JP96_9ACTN</name>
<dbReference type="EMBL" id="CADCTP010000347">
    <property type="protein sequence ID" value="CAA9283538.1"/>
    <property type="molecule type" value="Genomic_DNA"/>
</dbReference>
<accession>A0A6J4JP96</accession>
<dbReference type="AlphaFoldDB" id="A0A6J4JP96"/>
<organism evidence="7">
    <name type="scientific">uncultured Mycobacteriales bacterium</name>
    <dbReference type="NCBI Taxonomy" id="581187"/>
    <lineage>
        <taxon>Bacteria</taxon>
        <taxon>Bacillati</taxon>
        <taxon>Actinomycetota</taxon>
        <taxon>Actinomycetes</taxon>
        <taxon>Mycobacteriales</taxon>
        <taxon>environmental samples</taxon>
    </lineage>
</organism>
<evidence type="ECO:0000313" key="7">
    <source>
        <dbReference type="EMBL" id="CAA9283538.1"/>
    </source>
</evidence>
<dbReference type="Pfam" id="PF01810">
    <property type="entry name" value="LysE"/>
    <property type="match status" value="1"/>
</dbReference>
<feature type="transmembrane region" description="Helical" evidence="6">
    <location>
        <begin position="113"/>
        <end position="134"/>
    </location>
</feature>
<gene>
    <name evidence="7" type="ORF">AVDCRST_MAG41-3784</name>
</gene>
<feature type="transmembrane region" description="Helical" evidence="6">
    <location>
        <begin position="146"/>
        <end position="172"/>
    </location>
</feature>
<evidence type="ECO:0008006" key="8">
    <source>
        <dbReference type="Google" id="ProtNLM"/>
    </source>
</evidence>
<proteinExistence type="predicted"/>
<feature type="transmembrane region" description="Helical" evidence="6">
    <location>
        <begin position="76"/>
        <end position="93"/>
    </location>
</feature>
<sequence length="206" mass="21359">MPVSPGVLGLFVLAALVICITPGPDMIYVAAHGISQGLRAGIVASFGMSAGMVVHTIAVTLGLAGLVQASPVAYDVVRYGGAIYLAILGIRTLKDARSTPVLEPVPPVPARTVFTRAAVTNLLNPKILLFYLAFLPQFTDPDRGPLAAQFLLLGTLFVLLGLLVDIGVALLSGKLGALFTSRPGASRRVNEVAGVVFLGLAARLAF</sequence>
<dbReference type="PIRSF" id="PIRSF006324">
    <property type="entry name" value="LeuE"/>
    <property type="match status" value="1"/>
</dbReference>
<protein>
    <recommendedName>
        <fullName evidence="8">Threonine efflux protein</fullName>
    </recommendedName>
</protein>
<dbReference type="PANTHER" id="PTHR30086:SF20">
    <property type="entry name" value="ARGININE EXPORTER PROTEIN ARGO-RELATED"/>
    <property type="match status" value="1"/>
</dbReference>
<dbReference type="PANTHER" id="PTHR30086">
    <property type="entry name" value="ARGININE EXPORTER PROTEIN ARGO"/>
    <property type="match status" value="1"/>
</dbReference>
<evidence type="ECO:0000256" key="6">
    <source>
        <dbReference type="SAM" id="Phobius"/>
    </source>
</evidence>
<evidence type="ECO:0000256" key="5">
    <source>
        <dbReference type="ARBA" id="ARBA00023136"/>
    </source>
</evidence>
<keyword evidence="3 6" id="KW-0812">Transmembrane</keyword>
<evidence type="ECO:0000256" key="2">
    <source>
        <dbReference type="ARBA" id="ARBA00022475"/>
    </source>
</evidence>
<dbReference type="GO" id="GO:0005886">
    <property type="term" value="C:plasma membrane"/>
    <property type="evidence" value="ECO:0007669"/>
    <property type="project" value="UniProtKB-SubCell"/>
</dbReference>
<evidence type="ECO:0000256" key="3">
    <source>
        <dbReference type="ARBA" id="ARBA00022692"/>
    </source>
</evidence>
<dbReference type="InterPro" id="IPR001123">
    <property type="entry name" value="LeuE-type"/>
</dbReference>
<dbReference type="GO" id="GO:0015171">
    <property type="term" value="F:amino acid transmembrane transporter activity"/>
    <property type="evidence" value="ECO:0007669"/>
    <property type="project" value="TreeGrafter"/>
</dbReference>
<keyword evidence="4 6" id="KW-1133">Transmembrane helix</keyword>